<evidence type="ECO:0000256" key="1">
    <source>
        <dbReference type="ARBA" id="ARBA00010609"/>
    </source>
</evidence>
<comment type="similarity">
    <text evidence="1">Belongs to the multicopper oxidase family.</text>
</comment>
<organism evidence="7 8">
    <name type="scientific">Hibiscus sabdariffa</name>
    <name type="common">roselle</name>
    <dbReference type="NCBI Taxonomy" id="183260"/>
    <lineage>
        <taxon>Eukaryota</taxon>
        <taxon>Viridiplantae</taxon>
        <taxon>Streptophyta</taxon>
        <taxon>Embryophyta</taxon>
        <taxon>Tracheophyta</taxon>
        <taxon>Spermatophyta</taxon>
        <taxon>Magnoliopsida</taxon>
        <taxon>eudicotyledons</taxon>
        <taxon>Gunneridae</taxon>
        <taxon>Pentapetalae</taxon>
        <taxon>rosids</taxon>
        <taxon>malvids</taxon>
        <taxon>Malvales</taxon>
        <taxon>Malvaceae</taxon>
        <taxon>Malvoideae</taxon>
        <taxon>Hibiscus</taxon>
    </lineage>
</organism>
<evidence type="ECO:0000256" key="3">
    <source>
        <dbReference type="SAM" id="SignalP"/>
    </source>
</evidence>
<evidence type="ECO:0000259" key="6">
    <source>
        <dbReference type="Pfam" id="PF07732"/>
    </source>
</evidence>
<evidence type="ECO:0000256" key="2">
    <source>
        <dbReference type="ARBA" id="ARBA00023180"/>
    </source>
</evidence>
<dbReference type="PANTHER" id="PTHR11709:SF123">
    <property type="entry name" value="MONOCOPPER OXIDASE-LIKE PROTEIN SKU5"/>
    <property type="match status" value="1"/>
</dbReference>
<evidence type="ECO:0000259" key="4">
    <source>
        <dbReference type="Pfam" id="PF00394"/>
    </source>
</evidence>
<reference evidence="7 8" key="1">
    <citation type="journal article" date="2024" name="G3 (Bethesda)">
        <title>Genome assembly of Hibiscus sabdariffa L. provides insights into metabolisms of medicinal natural products.</title>
        <authorList>
            <person name="Kim T."/>
        </authorList>
    </citation>
    <scope>NUCLEOTIDE SEQUENCE [LARGE SCALE GENOMIC DNA]</scope>
    <source>
        <strain evidence="7">TK-2024</strain>
        <tissue evidence="7">Old leaves</tissue>
    </source>
</reference>
<sequence>MALNRFWGLFLIHIALFSSLCFAEDPFVTYDFDVSYITASPLGVPQQVIAINNKFPGPTINATTNYNVVVNVRNKLDESLLMHWSGIQQRRSSWQDGLRGTNCPIPPKWNWTYQFQVKDQIGSFFYFPSLHFQRAAGGFGSFIINNREIIPIPFDTPDGDITILIGDWYTRNHTALRKALDDGKALGMPDGVLINGKGPYRYNDTLVPDGIDYETINVHPGRTYRLRVHNVGISTSLNFRIQSHNLLLAETEGSYTVQQNYTSLDIHVGQSYSFLLTTDQNASSDYYIVASARFVNESQWKQVTGVAVLRYSNSKGKAAGPLPDPPQDEFDKTFSMNQARSIRWNVSASGARPNPQGSFRYGSINVTEIYVLRNKPPETIDGKRRATLSGISFVNPATPIRLADQFKLKGEYKLDFPTKPLTGPPKMETSVINGTYRGFMEIILQNNDTKMHTYHMSGYAFFVVGMDYGEWSENSRGTYNKWDGIARSTTQVYPGAWTAILISLDNVGVWNFRTENLDSWYLGQETYVRVVNPEATNKTELPMPDNALFCGSLSKLQKPQDVSSSLATSIVDGRSKLFFTVLMIASILYLISR</sequence>
<feature type="domain" description="Plastocyanin-like" evidence="4">
    <location>
        <begin position="160"/>
        <end position="314"/>
    </location>
</feature>
<protein>
    <recommendedName>
        <fullName evidence="9">Monocopper oxidase-like protein SKU5</fullName>
    </recommendedName>
</protein>
<dbReference type="InterPro" id="IPR008972">
    <property type="entry name" value="Cupredoxin"/>
</dbReference>
<dbReference type="InterPro" id="IPR011706">
    <property type="entry name" value="Cu-oxidase_C"/>
</dbReference>
<dbReference type="Pfam" id="PF00394">
    <property type="entry name" value="Cu-oxidase"/>
    <property type="match status" value="1"/>
</dbReference>
<dbReference type="Pfam" id="PF07731">
    <property type="entry name" value="Cu-oxidase_2"/>
    <property type="match status" value="1"/>
</dbReference>
<evidence type="ECO:0000259" key="5">
    <source>
        <dbReference type="Pfam" id="PF07731"/>
    </source>
</evidence>
<evidence type="ECO:0000313" key="8">
    <source>
        <dbReference type="Proteomes" id="UP001396334"/>
    </source>
</evidence>
<feature type="domain" description="Plastocyanin-like" evidence="6">
    <location>
        <begin position="34"/>
        <end position="148"/>
    </location>
</feature>
<keyword evidence="3" id="KW-0732">Signal</keyword>
<dbReference type="Proteomes" id="UP001396334">
    <property type="component" value="Unassembled WGS sequence"/>
</dbReference>
<dbReference type="PANTHER" id="PTHR11709">
    <property type="entry name" value="MULTI-COPPER OXIDASE"/>
    <property type="match status" value="1"/>
</dbReference>
<dbReference type="EMBL" id="JBBPBN010000079">
    <property type="protein sequence ID" value="KAK8983812.1"/>
    <property type="molecule type" value="Genomic_DNA"/>
</dbReference>
<feature type="domain" description="Plastocyanin-like" evidence="5">
    <location>
        <begin position="398"/>
        <end position="534"/>
    </location>
</feature>
<feature type="signal peptide" evidence="3">
    <location>
        <begin position="1"/>
        <end position="23"/>
    </location>
</feature>
<dbReference type="InterPro" id="IPR001117">
    <property type="entry name" value="Cu-oxidase_2nd"/>
</dbReference>
<comment type="caution">
    <text evidence="7">The sequence shown here is derived from an EMBL/GenBank/DDBJ whole genome shotgun (WGS) entry which is preliminary data.</text>
</comment>
<dbReference type="SUPFAM" id="SSF49503">
    <property type="entry name" value="Cupredoxins"/>
    <property type="match status" value="3"/>
</dbReference>
<evidence type="ECO:0000313" key="7">
    <source>
        <dbReference type="EMBL" id="KAK8983812.1"/>
    </source>
</evidence>
<dbReference type="Gene3D" id="2.60.40.420">
    <property type="entry name" value="Cupredoxins - blue copper proteins"/>
    <property type="match status" value="3"/>
</dbReference>
<name>A0ABR2P5W7_9ROSI</name>
<dbReference type="InterPro" id="IPR011707">
    <property type="entry name" value="Cu-oxidase-like_N"/>
</dbReference>
<dbReference type="InterPro" id="IPR045087">
    <property type="entry name" value="Cu-oxidase_fam"/>
</dbReference>
<evidence type="ECO:0008006" key="9">
    <source>
        <dbReference type="Google" id="ProtNLM"/>
    </source>
</evidence>
<keyword evidence="8" id="KW-1185">Reference proteome</keyword>
<keyword evidence="2" id="KW-0325">Glycoprotein</keyword>
<proteinExistence type="inferred from homology"/>
<gene>
    <name evidence="7" type="ORF">V6N11_009596</name>
</gene>
<feature type="chain" id="PRO_5045987725" description="Monocopper oxidase-like protein SKU5" evidence="3">
    <location>
        <begin position="24"/>
        <end position="593"/>
    </location>
</feature>
<accession>A0ABR2P5W7</accession>
<dbReference type="Pfam" id="PF07732">
    <property type="entry name" value="Cu-oxidase_3"/>
    <property type="match status" value="1"/>
</dbReference>